<accession>A0ACC1PQ85</accession>
<organism evidence="1 2">
    <name type="scientific">Xylaria curta</name>
    <dbReference type="NCBI Taxonomy" id="42375"/>
    <lineage>
        <taxon>Eukaryota</taxon>
        <taxon>Fungi</taxon>
        <taxon>Dikarya</taxon>
        <taxon>Ascomycota</taxon>
        <taxon>Pezizomycotina</taxon>
        <taxon>Sordariomycetes</taxon>
        <taxon>Xylariomycetidae</taxon>
        <taxon>Xylariales</taxon>
        <taxon>Xylariaceae</taxon>
        <taxon>Xylaria</taxon>
    </lineage>
</organism>
<evidence type="ECO:0000313" key="2">
    <source>
        <dbReference type="Proteomes" id="UP001143856"/>
    </source>
</evidence>
<protein>
    <submittedName>
        <fullName evidence="1">Uncharacterized protein</fullName>
    </submittedName>
</protein>
<reference evidence="1" key="1">
    <citation type="submission" date="2022-10" db="EMBL/GenBank/DDBJ databases">
        <title>Genome Sequence of Xylaria curta.</title>
        <authorList>
            <person name="Buettner E."/>
        </authorList>
    </citation>
    <scope>NUCLEOTIDE SEQUENCE</scope>
    <source>
        <strain evidence="1">Babe10</strain>
    </source>
</reference>
<proteinExistence type="predicted"/>
<dbReference type="Proteomes" id="UP001143856">
    <property type="component" value="Unassembled WGS sequence"/>
</dbReference>
<sequence length="685" mass="74721">MANEATAPYPKGSAEYTATYLTTRSLGCSHLAKYRPDDIQGLSKYPRRLGFFHITAKEPKISLLDTTKLCNECLDNVVPDGFCYWSTYSIVKGTGATDSQAPQLRWLNMAPSSDSYPPLTLAGTEGFPHVSLRPEVILPNLITPTVVLSIPKIPGAKEAWEWLQAEEKPFYIDQLHLVKGWSSLAERLAKNDSTIAERIGIAYHTKAQPEAQAPKRTSLGNKATLLEEEAGDSTAASPKTRERTKVTKSRKSVPSTTTESTGSMAEPSVKASDEVNDTSLNLIARTTQTKLSGQAVKNTLIEKTAQFIFTKNWSHHDPIPFGSPIALLELSDYKQAKCHCQAPVNPPRTPGMAAFLRPAELGKSETPANAPGFMEKLIREAPPERSSITKTKQIKSDEKTDSKDKPSEKAPTTDERYQRSTHSLGENYVGDVPHERKPTKPSEIRCPAPELAIINPAMNKPLADTVGPTIFEYRGDKGGHSKLRSAVENVKFGVGFSKFSTKAPNDKTHMAHKPHKPTSPDDTPAGNTPLGNTSPGKMPLENTYAEAGRESGSDENDGSDQESQYGGSGRESTYSGGNLSESHSEHELSEHSDDESEDGLEDNSGNDSGDESNEDGADPQADDYDVPDDSNEGSSDSEGDDNNHSVDNDNGHSDEGKSDQNDKDGSSDDDDNWYNQDGRYWQRTM</sequence>
<name>A0ACC1PQ85_9PEZI</name>
<dbReference type="EMBL" id="JAPDGR010000011">
    <property type="protein sequence ID" value="KAJ2998947.1"/>
    <property type="molecule type" value="Genomic_DNA"/>
</dbReference>
<comment type="caution">
    <text evidence="1">The sequence shown here is derived from an EMBL/GenBank/DDBJ whole genome shotgun (WGS) entry which is preliminary data.</text>
</comment>
<gene>
    <name evidence="1" type="ORF">NUW58_g157</name>
</gene>
<evidence type="ECO:0000313" key="1">
    <source>
        <dbReference type="EMBL" id="KAJ2998947.1"/>
    </source>
</evidence>
<keyword evidence="2" id="KW-1185">Reference proteome</keyword>